<dbReference type="Gene3D" id="2.40.50.100">
    <property type="match status" value="1"/>
</dbReference>
<keyword evidence="2" id="KW-0732">Signal</keyword>
<dbReference type="SUPFAM" id="SSF111369">
    <property type="entry name" value="HlyD-like secretion proteins"/>
    <property type="match status" value="1"/>
</dbReference>
<dbReference type="PANTHER" id="PTHR30469">
    <property type="entry name" value="MULTIDRUG RESISTANCE PROTEIN MDTA"/>
    <property type="match status" value="1"/>
</dbReference>
<comment type="similarity">
    <text evidence="1">Belongs to the membrane fusion protein (MFP) (TC 8.A.1) family.</text>
</comment>
<organism evidence="4 5">
    <name type="scientific">Thauera mechernichensis</name>
    <dbReference type="NCBI Taxonomy" id="82788"/>
    <lineage>
        <taxon>Bacteria</taxon>
        <taxon>Pseudomonadati</taxon>
        <taxon>Pseudomonadota</taxon>
        <taxon>Betaproteobacteria</taxon>
        <taxon>Rhodocyclales</taxon>
        <taxon>Zoogloeaceae</taxon>
        <taxon>Thauera</taxon>
    </lineage>
</organism>
<proteinExistence type="inferred from homology"/>
<dbReference type="NCBIfam" id="TIGR01730">
    <property type="entry name" value="RND_mfp"/>
    <property type="match status" value="1"/>
</dbReference>
<keyword evidence="5" id="KW-1185">Reference proteome</keyword>
<dbReference type="InterPro" id="IPR058625">
    <property type="entry name" value="MdtA-like_BSH"/>
</dbReference>
<evidence type="ECO:0000256" key="2">
    <source>
        <dbReference type="SAM" id="SignalP"/>
    </source>
</evidence>
<dbReference type="Proteomes" id="UP001597158">
    <property type="component" value="Unassembled WGS sequence"/>
</dbReference>
<evidence type="ECO:0000256" key="1">
    <source>
        <dbReference type="ARBA" id="ARBA00009477"/>
    </source>
</evidence>
<accession>A0ABW3W849</accession>
<protein>
    <submittedName>
        <fullName evidence="4">Efflux RND transporter periplasmic adaptor subunit</fullName>
    </submittedName>
</protein>
<evidence type="ECO:0000259" key="3">
    <source>
        <dbReference type="Pfam" id="PF25917"/>
    </source>
</evidence>
<gene>
    <name evidence="4" type="ORF">ACFQ4M_00475</name>
</gene>
<dbReference type="Gene3D" id="1.10.287.470">
    <property type="entry name" value="Helix hairpin bin"/>
    <property type="match status" value="1"/>
</dbReference>
<reference evidence="5" key="1">
    <citation type="journal article" date="2019" name="Int. J. Syst. Evol. Microbiol.">
        <title>The Global Catalogue of Microorganisms (GCM) 10K type strain sequencing project: providing services to taxonomists for standard genome sequencing and annotation.</title>
        <authorList>
            <consortium name="The Broad Institute Genomics Platform"/>
            <consortium name="The Broad Institute Genome Sequencing Center for Infectious Disease"/>
            <person name="Wu L."/>
            <person name="Ma J."/>
        </authorList>
    </citation>
    <scope>NUCLEOTIDE SEQUENCE [LARGE SCALE GENOMIC DNA]</scope>
    <source>
        <strain evidence="5">CCUG 48884</strain>
    </source>
</reference>
<dbReference type="Gene3D" id="2.40.30.170">
    <property type="match status" value="1"/>
</dbReference>
<evidence type="ECO:0000313" key="4">
    <source>
        <dbReference type="EMBL" id="MFD1262035.1"/>
    </source>
</evidence>
<name>A0ABW3W849_9RHOO</name>
<feature type="signal peptide" evidence="2">
    <location>
        <begin position="1"/>
        <end position="17"/>
    </location>
</feature>
<sequence>MRVLAVVLLLLPTLSLATEWNAKPLSEIALYPEFRIPAAVHARDEAGIAAEVSARILAMPVREGEAVARGAVLVRLDDAAYRIELERARAQRALVDSRIELARAQLAQARALAARGFISADGLRIRETEVGVLESERAAAAASVASAELALARCVVRAPYAGVVRSRSASVGDLASPGMPLLTLAASDEVEVRARVPASQVEAFERAQAWRLHVGDAAHELSVRRISPVVETAGQVREAVLVAASALAPGLAGELRWRSTDPHLPAAYLQQREGVLGAWVVRDGQPQFMPLPQAQAGRPLAVDWPLATELVDDGRFALDLHAERAAEAQ</sequence>
<feature type="domain" description="Multidrug resistance protein MdtA-like barrel-sandwich hybrid" evidence="3">
    <location>
        <begin position="46"/>
        <end position="179"/>
    </location>
</feature>
<evidence type="ECO:0000313" key="5">
    <source>
        <dbReference type="Proteomes" id="UP001597158"/>
    </source>
</evidence>
<dbReference type="EMBL" id="JBHTMC010000001">
    <property type="protein sequence ID" value="MFD1262035.1"/>
    <property type="molecule type" value="Genomic_DNA"/>
</dbReference>
<dbReference type="InterPro" id="IPR006143">
    <property type="entry name" value="RND_pump_MFP"/>
</dbReference>
<comment type="caution">
    <text evidence="4">The sequence shown here is derived from an EMBL/GenBank/DDBJ whole genome shotgun (WGS) entry which is preliminary data.</text>
</comment>
<dbReference type="Pfam" id="PF25917">
    <property type="entry name" value="BSH_RND"/>
    <property type="match status" value="1"/>
</dbReference>
<dbReference type="RefSeq" id="WP_277830372.1">
    <property type="nucleotide sequence ID" value="NZ_JARQZE010000001.1"/>
</dbReference>
<dbReference type="PANTHER" id="PTHR30469:SF15">
    <property type="entry name" value="HLYD FAMILY OF SECRETION PROTEINS"/>
    <property type="match status" value="1"/>
</dbReference>
<feature type="chain" id="PRO_5047422903" evidence="2">
    <location>
        <begin position="18"/>
        <end position="329"/>
    </location>
</feature>